<evidence type="ECO:0000313" key="2">
    <source>
        <dbReference type="EMBL" id="NNM73663.1"/>
    </source>
</evidence>
<dbReference type="Proteomes" id="UP000564885">
    <property type="component" value="Unassembled WGS sequence"/>
</dbReference>
<proteinExistence type="predicted"/>
<dbReference type="EMBL" id="JABEPP010000004">
    <property type="protein sequence ID" value="NNM73663.1"/>
    <property type="molecule type" value="Genomic_DNA"/>
</dbReference>
<reference evidence="2 3" key="1">
    <citation type="submission" date="2020-04" db="EMBL/GenBank/DDBJ databases">
        <title>Enterovirga sp. isolate from soil.</title>
        <authorList>
            <person name="Chea S."/>
            <person name="Kim D.-U."/>
        </authorList>
    </citation>
    <scope>NUCLEOTIDE SEQUENCE [LARGE SCALE GENOMIC DNA]</scope>
    <source>
        <strain evidence="2 3">DB1703</strain>
    </source>
</reference>
<feature type="chain" id="PRO_5032428609" description="DUF4893 domain-containing protein" evidence="1">
    <location>
        <begin position="25"/>
        <end position="160"/>
    </location>
</feature>
<evidence type="ECO:0000256" key="1">
    <source>
        <dbReference type="SAM" id="SignalP"/>
    </source>
</evidence>
<dbReference type="RefSeq" id="WP_171219161.1">
    <property type="nucleotide sequence ID" value="NZ_JABEPP010000004.1"/>
</dbReference>
<organism evidence="2 3">
    <name type="scientific">Enterovirga aerilata</name>
    <dbReference type="NCBI Taxonomy" id="2730920"/>
    <lineage>
        <taxon>Bacteria</taxon>
        <taxon>Pseudomonadati</taxon>
        <taxon>Pseudomonadota</taxon>
        <taxon>Alphaproteobacteria</taxon>
        <taxon>Hyphomicrobiales</taxon>
        <taxon>Methylobacteriaceae</taxon>
        <taxon>Enterovirga</taxon>
    </lineage>
</organism>
<feature type="signal peptide" evidence="1">
    <location>
        <begin position="1"/>
        <end position="24"/>
    </location>
</feature>
<dbReference type="AlphaFoldDB" id="A0A849II97"/>
<name>A0A849II97_9HYPH</name>
<gene>
    <name evidence="2" type="ORF">HJG44_14840</name>
</gene>
<keyword evidence="1" id="KW-0732">Signal</keyword>
<evidence type="ECO:0008006" key="4">
    <source>
        <dbReference type="Google" id="ProtNLM"/>
    </source>
</evidence>
<comment type="caution">
    <text evidence="2">The sequence shown here is derived from an EMBL/GenBank/DDBJ whole genome shotgun (WGS) entry which is preliminary data.</text>
</comment>
<sequence>MRTAPSLRAIIPATCLLLAGPAFGQSLAEMRERSATIAERYLAVWSSSGDLSIEGVPYVYGPRVTFYGRSLDWRGLAAEKRRAVRRWPVRSYRHRPGSMQVICNGETRRCAVRSIIDYRVANPTTGRRASGAASFDLGISFAGPRPVILYETGRPLRRGN</sequence>
<protein>
    <recommendedName>
        <fullName evidence="4">DUF4893 domain-containing protein</fullName>
    </recommendedName>
</protein>
<accession>A0A849II97</accession>
<keyword evidence="3" id="KW-1185">Reference proteome</keyword>
<evidence type="ECO:0000313" key="3">
    <source>
        <dbReference type="Proteomes" id="UP000564885"/>
    </source>
</evidence>